<feature type="compositionally biased region" description="Polar residues" evidence="1">
    <location>
        <begin position="79"/>
        <end position="97"/>
    </location>
</feature>
<keyword evidence="3" id="KW-1185">Reference proteome</keyword>
<proteinExistence type="predicted"/>
<sequence>MGKRGPLTTCQHLRSSSYAAPRKISPPCEYPRGSSSGLGSWPPPFPAQTTTSRLSNAAGHHPKPPGNPKIHLSIPFSLLNPNLTLDSPKSKYSTKPSRSALDRTKTPPPISLKFPSKQSRLKLCHSPLPLKP</sequence>
<dbReference type="EMBL" id="AWWV01012223">
    <property type="protein sequence ID" value="OMO68243.1"/>
    <property type="molecule type" value="Genomic_DNA"/>
</dbReference>
<dbReference type="Gramene" id="OMO68243">
    <property type="protein sequence ID" value="OMO68243"/>
    <property type="gene ID" value="CCACVL1_20029"/>
</dbReference>
<feature type="compositionally biased region" description="Low complexity" evidence="1">
    <location>
        <begin position="31"/>
        <end position="40"/>
    </location>
</feature>
<feature type="region of interest" description="Disordered" evidence="1">
    <location>
        <begin position="1"/>
        <end position="132"/>
    </location>
</feature>
<gene>
    <name evidence="2" type="ORF">CCACVL1_20029</name>
</gene>
<evidence type="ECO:0000256" key="1">
    <source>
        <dbReference type="SAM" id="MobiDB-lite"/>
    </source>
</evidence>
<dbReference type="Proteomes" id="UP000188268">
    <property type="component" value="Unassembled WGS sequence"/>
</dbReference>
<feature type="compositionally biased region" description="Polar residues" evidence="1">
    <location>
        <begin position="8"/>
        <end position="18"/>
    </location>
</feature>
<organism evidence="2 3">
    <name type="scientific">Corchorus capsularis</name>
    <name type="common">Jute</name>
    <dbReference type="NCBI Taxonomy" id="210143"/>
    <lineage>
        <taxon>Eukaryota</taxon>
        <taxon>Viridiplantae</taxon>
        <taxon>Streptophyta</taxon>
        <taxon>Embryophyta</taxon>
        <taxon>Tracheophyta</taxon>
        <taxon>Spermatophyta</taxon>
        <taxon>Magnoliopsida</taxon>
        <taxon>eudicotyledons</taxon>
        <taxon>Gunneridae</taxon>
        <taxon>Pentapetalae</taxon>
        <taxon>rosids</taxon>
        <taxon>malvids</taxon>
        <taxon>Malvales</taxon>
        <taxon>Malvaceae</taxon>
        <taxon>Grewioideae</taxon>
        <taxon>Apeibeae</taxon>
        <taxon>Corchorus</taxon>
    </lineage>
</organism>
<evidence type="ECO:0000313" key="3">
    <source>
        <dbReference type="Proteomes" id="UP000188268"/>
    </source>
</evidence>
<dbReference type="AlphaFoldDB" id="A0A1R3HDA5"/>
<name>A0A1R3HDA5_COCAP</name>
<reference evidence="2 3" key="1">
    <citation type="submission" date="2013-09" db="EMBL/GenBank/DDBJ databases">
        <title>Corchorus capsularis genome sequencing.</title>
        <authorList>
            <person name="Alam M."/>
            <person name="Haque M.S."/>
            <person name="Islam M.S."/>
            <person name="Emdad E.M."/>
            <person name="Islam M.M."/>
            <person name="Ahmed B."/>
            <person name="Halim A."/>
            <person name="Hossen Q.M.M."/>
            <person name="Hossain M.Z."/>
            <person name="Ahmed R."/>
            <person name="Khan M.M."/>
            <person name="Islam R."/>
            <person name="Rashid M.M."/>
            <person name="Khan S.A."/>
            <person name="Rahman M.S."/>
            <person name="Alam M."/>
        </authorList>
    </citation>
    <scope>NUCLEOTIDE SEQUENCE [LARGE SCALE GENOMIC DNA]</scope>
    <source>
        <strain evidence="3">cv. CVL-1</strain>
        <tissue evidence="2">Whole seedling</tissue>
    </source>
</reference>
<protein>
    <submittedName>
        <fullName evidence="2">Uncharacterized protein</fullName>
    </submittedName>
</protein>
<accession>A0A1R3HDA5</accession>
<evidence type="ECO:0000313" key="2">
    <source>
        <dbReference type="EMBL" id="OMO68243.1"/>
    </source>
</evidence>
<comment type="caution">
    <text evidence="2">The sequence shown here is derived from an EMBL/GenBank/DDBJ whole genome shotgun (WGS) entry which is preliminary data.</text>
</comment>